<dbReference type="GO" id="GO:0005635">
    <property type="term" value="C:nuclear envelope"/>
    <property type="evidence" value="ECO:0007669"/>
    <property type="project" value="TreeGrafter"/>
</dbReference>
<protein>
    <recommendedName>
        <fullName evidence="8">Importin N-terminal domain-containing protein</fullName>
    </recommendedName>
</protein>
<dbReference type="InterPro" id="IPR011989">
    <property type="entry name" value="ARM-like"/>
</dbReference>
<evidence type="ECO:0000256" key="2">
    <source>
        <dbReference type="ARBA" id="ARBA00004496"/>
    </source>
</evidence>
<name>A0AAV9IWA2_CYACA</name>
<dbReference type="InterPro" id="IPR005043">
    <property type="entry name" value="XPO2_C"/>
</dbReference>
<organism evidence="9 10">
    <name type="scientific">Cyanidium caldarium</name>
    <name type="common">Red alga</name>
    <dbReference type="NCBI Taxonomy" id="2771"/>
    <lineage>
        <taxon>Eukaryota</taxon>
        <taxon>Rhodophyta</taxon>
        <taxon>Bangiophyceae</taxon>
        <taxon>Cyanidiales</taxon>
        <taxon>Cyanidiaceae</taxon>
        <taxon>Cyanidium</taxon>
    </lineage>
</organism>
<dbReference type="InterPro" id="IPR016024">
    <property type="entry name" value="ARM-type_fold"/>
</dbReference>
<dbReference type="PROSITE" id="PS50166">
    <property type="entry name" value="IMPORTIN_B_NT"/>
    <property type="match status" value="1"/>
</dbReference>
<accession>A0AAV9IWA2</accession>
<feature type="domain" description="Importin N-terminal" evidence="8">
    <location>
        <begin position="22"/>
        <end position="107"/>
    </location>
</feature>
<dbReference type="AlphaFoldDB" id="A0AAV9IWA2"/>
<dbReference type="GO" id="GO:0005829">
    <property type="term" value="C:cytosol"/>
    <property type="evidence" value="ECO:0007669"/>
    <property type="project" value="TreeGrafter"/>
</dbReference>
<evidence type="ECO:0000313" key="10">
    <source>
        <dbReference type="Proteomes" id="UP001301350"/>
    </source>
</evidence>
<gene>
    <name evidence="9" type="ORF">CDCA_CDCA09G2574</name>
</gene>
<dbReference type="Pfam" id="PF03378">
    <property type="entry name" value="CAS_CSE1"/>
    <property type="match status" value="1"/>
</dbReference>
<dbReference type="GO" id="GO:0006611">
    <property type="term" value="P:protein export from nucleus"/>
    <property type="evidence" value="ECO:0007669"/>
    <property type="project" value="TreeGrafter"/>
</dbReference>
<keyword evidence="10" id="KW-1185">Reference proteome</keyword>
<dbReference type="PANTHER" id="PTHR10997">
    <property type="entry name" value="IMPORTIN-7, 8, 11"/>
    <property type="match status" value="1"/>
</dbReference>
<comment type="subcellular location">
    <subcellularLocation>
        <location evidence="2">Cytoplasm</location>
    </subcellularLocation>
    <subcellularLocation>
        <location evidence="1">Nucleus</location>
    </subcellularLocation>
</comment>
<dbReference type="GO" id="GO:0031267">
    <property type="term" value="F:small GTPase binding"/>
    <property type="evidence" value="ECO:0007669"/>
    <property type="project" value="InterPro"/>
</dbReference>
<dbReference type="SUPFAM" id="SSF48371">
    <property type="entry name" value="ARM repeat"/>
    <property type="match status" value="1"/>
</dbReference>
<dbReference type="EMBL" id="JANCYW010000009">
    <property type="protein sequence ID" value="KAK4536549.1"/>
    <property type="molecule type" value="Genomic_DNA"/>
</dbReference>
<sequence length="992" mass="108791">MIDLYPVVAATISPDASTRLAAEATLDERETEPGFVAEMVRVMRQGDEAPGALAVSQAAAVYVKNLVRRGWEEWPTEDRELLKASLLEMAAGTARVVRRQVVQALVAVAAHDFPERWPQLLAYVSQALWAGERSKPETPEWNEALGALEVLEALVERYRHEMRSDALFREILTVLHAVQEPLTVFFGRLVQQVKAGAGASVGAMLYAVVEVCYSLVFQDLPEYFEDHLGEWMGGLEALLQWREGAGMAVSAHNGVTNRAVDVDADALDDTEPSTTDRVQARALEVVNVFAEKYEEEFRPYLPAFLSVVWHLLLRCSDRARYDSVATAGIRFLTTVSSGVDHVLLENRVEGGDAGATVLQRICERVVVPNMQLRPCDEELFEDNPSEYVRWDLEGSDAGSRRRAAGELLKALLVHFELPVMQLFAKHVEHLLSLYAADPRRHWKDKDVAVYVVSALSWKSGTKAAGATATSSLIDIEEFFTAHIEPELRAAANTVQAPTHPILAADAVKFVMTFRSQLAVPLLTAAALLLIQLLQAPSTVIHTYAARGLERLLAPEMPTGTPRLSLDASSIATCGEQVLALLQRDQQNEQVMRLLLRLAPSLPLKAVPPTVSVLAQQVARVSDNSRNPLFRHALFETLAALLQRTEVAEVEAMLFAPFETILQQDLSELAPYVFQILAQMLWHRGGGATVAYLQLLPPLLAPPLWSRHGYIPSMVQLLISFLRVAPGILCDAEHLPRVLGVFQKLVSLRAHDQHGCQLLTAVMDACAGTERWQPYATSIVEVLMLRLQQARTPKYSRELVVCLSHWVVRLGAHSLMAAMEPLQPGLLTQVLEQVWVPELAMLTASVDTPVAWWRDAVAGKTVCAALVSLMEARPALWPQLLGIAVACCRAVRQAAGSGAAGVGAVTGSDGDQSEEPSAAVLEYSVEHAELRNVRVPAADPLPQVSDPVPLLLAALGRVCTTPAECEKLVAQGCTAEQARWFSEWLQARGEADR</sequence>
<dbReference type="InterPro" id="IPR001494">
    <property type="entry name" value="Importin-beta_N"/>
</dbReference>
<keyword evidence="6" id="KW-0653">Protein transport</keyword>
<keyword evidence="5" id="KW-0963">Cytoplasm</keyword>
<dbReference type="Pfam" id="PF08506">
    <property type="entry name" value="Cse1"/>
    <property type="match status" value="1"/>
</dbReference>
<evidence type="ECO:0000256" key="7">
    <source>
        <dbReference type="ARBA" id="ARBA00023242"/>
    </source>
</evidence>
<reference evidence="9 10" key="1">
    <citation type="submission" date="2022-07" db="EMBL/GenBank/DDBJ databases">
        <title>Genome-wide signatures of adaptation to extreme environments.</title>
        <authorList>
            <person name="Cho C.H."/>
            <person name="Yoon H.S."/>
        </authorList>
    </citation>
    <scope>NUCLEOTIDE SEQUENCE [LARGE SCALE GENOMIC DNA]</scope>
    <source>
        <strain evidence="9 10">DBV 063 E5</strain>
    </source>
</reference>
<dbReference type="GO" id="GO:0005049">
    <property type="term" value="F:nuclear export signal receptor activity"/>
    <property type="evidence" value="ECO:0007669"/>
    <property type="project" value="TreeGrafter"/>
</dbReference>
<evidence type="ECO:0000256" key="5">
    <source>
        <dbReference type="ARBA" id="ARBA00022490"/>
    </source>
</evidence>
<proteinExistence type="inferred from homology"/>
<dbReference type="GO" id="GO:0006606">
    <property type="term" value="P:protein import into nucleus"/>
    <property type="evidence" value="ECO:0007669"/>
    <property type="project" value="TreeGrafter"/>
</dbReference>
<evidence type="ECO:0000313" key="9">
    <source>
        <dbReference type="EMBL" id="KAK4536549.1"/>
    </source>
</evidence>
<dbReference type="Proteomes" id="UP001301350">
    <property type="component" value="Unassembled WGS sequence"/>
</dbReference>
<dbReference type="PANTHER" id="PTHR10997:SF8">
    <property type="entry name" value="EXPORTIN-2"/>
    <property type="match status" value="1"/>
</dbReference>
<comment type="similarity">
    <text evidence="3">Belongs to the XPO2/CSE1 family.</text>
</comment>
<dbReference type="Pfam" id="PF03810">
    <property type="entry name" value="IBN_N"/>
    <property type="match status" value="1"/>
</dbReference>
<keyword evidence="7" id="KW-0539">Nucleus</keyword>
<keyword evidence="4" id="KW-0813">Transport</keyword>
<dbReference type="SMART" id="SM00913">
    <property type="entry name" value="IBN_N"/>
    <property type="match status" value="1"/>
</dbReference>
<comment type="caution">
    <text evidence="9">The sequence shown here is derived from an EMBL/GenBank/DDBJ whole genome shotgun (WGS) entry which is preliminary data.</text>
</comment>
<evidence type="ECO:0000259" key="8">
    <source>
        <dbReference type="PROSITE" id="PS50166"/>
    </source>
</evidence>
<evidence type="ECO:0000256" key="1">
    <source>
        <dbReference type="ARBA" id="ARBA00004123"/>
    </source>
</evidence>
<evidence type="ECO:0000256" key="6">
    <source>
        <dbReference type="ARBA" id="ARBA00022927"/>
    </source>
</evidence>
<evidence type="ECO:0000256" key="4">
    <source>
        <dbReference type="ARBA" id="ARBA00022448"/>
    </source>
</evidence>
<dbReference type="InterPro" id="IPR013713">
    <property type="entry name" value="XPO2_central"/>
</dbReference>
<evidence type="ECO:0000256" key="3">
    <source>
        <dbReference type="ARBA" id="ARBA00008669"/>
    </source>
</evidence>
<dbReference type="Gene3D" id="1.25.10.10">
    <property type="entry name" value="Leucine-rich Repeat Variant"/>
    <property type="match status" value="1"/>
</dbReference>